<protein>
    <submittedName>
        <fullName evidence="1">23709_t:CDS:1</fullName>
    </submittedName>
</protein>
<dbReference type="Proteomes" id="UP000789920">
    <property type="component" value="Unassembled WGS sequence"/>
</dbReference>
<dbReference type="EMBL" id="CAJVQC010162152">
    <property type="protein sequence ID" value="CAG8848745.1"/>
    <property type="molecule type" value="Genomic_DNA"/>
</dbReference>
<keyword evidence="2" id="KW-1185">Reference proteome</keyword>
<comment type="caution">
    <text evidence="1">The sequence shown here is derived from an EMBL/GenBank/DDBJ whole genome shotgun (WGS) entry which is preliminary data.</text>
</comment>
<organism evidence="1 2">
    <name type="scientific">Racocetra persica</name>
    <dbReference type="NCBI Taxonomy" id="160502"/>
    <lineage>
        <taxon>Eukaryota</taxon>
        <taxon>Fungi</taxon>
        <taxon>Fungi incertae sedis</taxon>
        <taxon>Mucoromycota</taxon>
        <taxon>Glomeromycotina</taxon>
        <taxon>Glomeromycetes</taxon>
        <taxon>Diversisporales</taxon>
        <taxon>Gigasporaceae</taxon>
        <taxon>Racocetra</taxon>
    </lineage>
</organism>
<feature type="non-terminal residue" evidence="1">
    <location>
        <position position="1"/>
    </location>
</feature>
<accession>A0ACA9SV30</accession>
<sequence>QLKVVKYNLNIVPSPKLDALVNRFCAARLRQDELLTNLIDLLQLASLTLNSPTQLSIIVAIKDSILRYIPKNIIEMSGPLNFD</sequence>
<reference evidence="1" key="1">
    <citation type="submission" date="2021-06" db="EMBL/GenBank/DDBJ databases">
        <authorList>
            <person name="Kallberg Y."/>
            <person name="Tangrot J."/>
            <person name="Rosling A."/>
        </authorList>
    </citation>
    <scope>NUCLEOTIDE SEQUENCE</scope>
    <source>
        <strain evidence="1">MA461A</strain>
    </source>
</reference>
<evidence type="ECO:0000313" key="1">
    <source>
        <dbReference type="EMBL" id="CAG8848745.1"/>
    </source>
</evidence>
<proteinExistence type="predicted"/>
<feature type="non-terminal residue" evidence="1">
    <location>
        <position position="83"/>
    </location>
</feature>
<gene>
    <name evidence="1" type="ORF">RPERSI_LOCUS35270</name>
</gene>
<name>A0ACA9SV30_9GLOM</name>
<evidence type="ECO:0000313" key="2">
    <source>
        <dbReference type="Proteomes" id="UP000789920"/>
    </source>
</evidence>